<gene>
    <name evidence="2" type="ORF">LPC04_18055</name>
</gene>
<feature type="transmembrane region" description="Helical" evidence="1">
    <location>
        <begin position="31"/>
        <end position="50"/>
    </location>
</feature>
<evidence type="ECO:0000313" key="2">
    <source>
        <dbReference type="EMBL" id="MCK9687612.1"/>
    </source>
</evidence>
<dbReference type="AlphaFoldDB" id="A0A9X1YKW2"/>
<feature type="transmembrane region" description="Helical" evidence="1">
    <location>
        <begin position="62"/>
        <end position="80"/>
    </location>
</feature>
<dbReference type="RefSeq" id="WP_275683652.1">
    <property type="nucleotide sequence ID" value="NZ_JAJLJH010000005.1"/>
</dbReference>
<keyword evidence="1" id="KW-0472">Membrane</keyword>
<comment type="caution">
    <text evidence="2">The sequence shown here is derived from an EMBL/GenBank/DDBJ whole genome shotgun (WGS) entry which is preliminary data.</text>
</comment>
<keyword evidence="1" id="KW-1133">Transmembrane helix</keyword>
<dbReference type="EMBL" id="JAJLJH010000005">
    <property type="protein sequence ID" value="MCK9687612.1"/>
    <property type="molecule type" value="Genomic_DNA"/>
</dbReference>
<organism evidence="2 3">
    <name type="scientific">Scleromatobacter humisilvae</name>
    <dbReference type="NCBI Taxonomy" id="2897159"/>
    <lineage>
        <taxon>Bacteria</taxon>
        <taxon>Pseudomonadati</taxon>
        <taxon>Pseudomonadota</taxon>
        <taxon>Betaproteobacteria</taxon>
        <taxon>Burkholderiales</taxon>
        <taxon>Sphaerotilaceae</taxon>
        <taxon>Scleromatobacter</taxon>
    </lineage>
</organism>
<keyword evidence="1" id="KW-0812">Transmembrane</keyword>
<evidence type="ECO:0000256" key="1">
    <source>
        <dbReference type="SAM" id="Phobius"/>
    </source>
</evidence>
<reference evidence="2" key="1">
    <citation type="submission" date="2021-11" db="EMBL/GenBank/DDBJ databases">
        <title>BS-T2-15 a new species belonging to the Comamonadaceae family isolated from the soil of a French oak forest.</title>
        <authorList>
            <person name="Mieszkin S."/>
            <person name="Alain K."/>
        </authorList>
    </citation>
    <scope>NUCLEOTIDE SEQUENCE</scope>
    <source>
        <strain evidence="2">BS-T2-15</strain>
    </source>
</reference>
<name>A0A9X1YKW2_9BURK</name>
<proteinExistence type="predicted"/>
<keyword evidence="3" id="KW-1185">Reference proteome</keyword>
<sequence length="101" mass="10951">MPTWLGYIVYFLVIFVAIAPRQALGPVAGLVTRYVGAGVVAMVSLGVGAWTLGRAQSDREHWIGLAELALGVACAALWLYRLFRPAYRDQTPDSASLADDR</sequence>
<dbReference type="Proteomes" id="UP001139353">
    <property type="component" value="Unassembled WGS sequence"/>
</dbReference>
<protein>
    <submittedName>
        <fullName evidence="2">Uncharacterized protein</fullName>
    </submittedName>
</protein>
<accession>A0A9X1YKW2</accession>
<evidence type="ECO:0000313" key="3">
    <source>
        <dbReference type="Proteomes" id="UP001139353"/>
    </source>
</evidence>
<feature type="transmembrane region" description="Helical" evidence="1">
    <location>
        <begin position="6"/>
        <end position="24"/>
    </location>
</feature>